<dbReference type="EMBL" id="GG670888">
    <property type="protein sequence ID" value="EER19989.1"/>
    <property type="molecule type" value="Genomic_DNA"/>
</dbReference>
<protein>
    <submittedName>
        <fullName evidence="2">Uncharacterized protein</fullName>
    </submittedName>
</protein>
<sequence>MTSLSVSRNASKLPVKVTGLDDGTTRGKAYIPGYQGFIPSNVRNPSVVSQALGKNVREASDKIIMTEIYSHNIPGYEGYQPTDSTNDKGPRQLTSSTVYGSDFAVRNTNMEN</sequence>
<keyword evidence="3" id="KW-1185">Reference proteome</keyword>
<dbReference type="RefSeq" id="XP_002788193.1">
    <property type="nucleotide sequence ID" value="XM_002788147.1"/>
</dbReference>
<evidence type="ECO:0000256" key="1">
    <source>
        <dbReference type="SAM" id="MobiDB-lite"/>
    </source>
</evidence>
<reference evidence="2 3" key="1">
    <citation type="submission" date="2008-07" db="EMBL/GenBank/DDBJ databases">
        <authorList>
            <person name="El-Sayed N."/>
            <person name="Caler E."/>
            <person name="Inman J."/>
            <person name="Amedeo P."/>
            <person name="Hass B."/>
            <person name="Wortman J."/>
        </authorList>
    </citation>
    <scope>NUCLEOTIDE SEQUENCE [LARGE SCALE GENOMIC DNA]</scope>
    <source>
        <strain evidence="3">ATCC 50983 / TXsc</strain>
    </source>
</reference>
<accession>C5K6R9</accession>
<dbReference type="InParanoid" id="C5K6R9"/>
<proteinExistence type="predicted"/>
<dbReference type="OrthoDB" id="59449at2759"/>
<organism evidence="3">
    <name type="scientific">Perkinsus marinus (strain ATCC 50983 / TXsc)</name>
    <dbReference type="NCBI Taxonomy" id="423536"/>
    <lineage>
        <taxon>Eukaryota</taxon>
        <taxon>Sar</taxon>
        <taxon>Alveolata</taxon>
        <taxon>Perkinsozoa</taxon>
        <taxon>Perkinsea</taxon>
        <taxon>Perkinsida</taxon>
        <taxon>Perkinsidae</taxon>
        <taxon>Perkinsus</taxon>
    </lineage>
</organism>
<dbReference type="GeneID" id="9058805"/>
<evidence type="ECO:0000313" key="2">
    <source>
        <dbReference type="EMBL" id="EER19989.1"/>
    </source>
</evidence>
<dbReference type="AlphaFoldDB" id="C5K6R9"/>
<feature type="region of interest" description="Disordered" evidence="1">
    <location>
        <begin position="1"/>
        <end position="22"/>
    </location>
</feature>
<name>C5K6R9_PERM5</name>
<feature type="region of interest" description="Disordered" evidence="1">
    <location>
        <begin position="74"/>
        <end position="96"/>
    </location>
</feature>
<gene>
    <name evidence="2" type="ORF">Pmar_PMAR006885</name>
</gene>
<dbReference type="Proteomes" id="UP000007800">
    <property type="component" value="Unassembled WGS sequence"/>
</dbReference>
<evidence type="ECO:0000313" key="3">
    <source>
        <dbReference type="Proteomes" id="UP000007800"/>
    </source>
</evidence>
<feature type="compositionally biased region" description="Polar residues" evidence="1">
    <location>
        <begin position="1"/>
        <end position="10"/>
    </location>
</feature>